<reference evidence="1 2" key="1">
    <citation type="submission" date="2023-08" db="EMBL/GenBank/DDBJ databases">
        <title>Genomic surveillance of Staphylococcus haemolyticus neonatal outbreak in southern France.</title>
        <authorList>
            <person name="Magnan C."/>
            <person name="Morsli M."/>
            <person name="Thiery B."/>
            <person name="Salipante F."/>
            <person name="Attar J."/>
            <person name="Massimo D.M."/>
            <person name="Ory J."/>
            <person name="Pantel A."/>
            <person name="Lavigne J.-P."/>
        </authorList>
    </citation>
    <scope>NUCLEOTIDE SEQUENCE [LARGE SCALE GENOMIC DNA]</scope>
    <source>
        <strain evidence="1 2">NSH026</strain>
    </source>
</reference>
<name>A0ABU3ID90_STAHA</name>
<dbReference type="Proteomes" id="UP001269271">
    <property type="component" value="Unassembled WGS sequence"/>
</dbReference>
<evidence type="ECO:0008006" key="3">
    <source>
        <dbReference type="Google" id="ProtNLM"/>
    </source>
</evidence>
<gene>
    <name evidence="1" type="ORF">RO950_00585</name>
</gene>
<comment type="caution">
    <text evidence="1">The sequence shown here is derived from an EMBL/GenBank/DDBJ whole genome shotgun (WGS) entry which is preliminary data.</text>
</comment>
<organism evidence="1 2">
    <name type="scientific">Staphylococcus haemolyticus</name>
    <dbReference type="NCBI Taxonomy" id="1283"/>
    <lineage>
        <taxon>Bacteria</taxon>
        <taxon>Bacillati</taxon>
        <taxon>Bacillota</taxon>
        <taxon>Bacilli</taxon>
        <taxon>Bacillales</taxon>
        <taxon>Staphylococcaceae</taxon>
        <taxon>Staphylococcus</taxon>
    </lineage>
</organism>
<dbReference type="RefSeq" id="WP_313656962.1">
    <property type="nucleotide sequence ID" value="NZ_CP033814.1"/>
</dbReference>
<evidence type="ECO:0000313" key="2">
    <source>
        <dbReference type="Proteomes" id="UP001269271"/>
    </source>
</evidence>
<sequence length="188" mass="21973">MRKQIEELLKSEVTGYRIAKKTGIGESVISNLRSGKRNLDNISLKNAELLYNYQKEIEKMNELNSKMIEDVVLGEVELVESLGQYFIDIEGDYKYNVEFATLSEVDYKVCALYEVATSKTYEVPYHDKLEKEDMKLFYDKWLEKDQQEETYIESVFFVNREDAESYIKDVLKGKESLTEVAAEIGYFE</sequence>
<proteinExistence type="predicted"/>
<accession>A0ABU3ID90</accession>
<protein>
    <recommendedName>
        <fullName evidence="3">HTH cro/C1-type domain-containing protein</fullName>
    </recommendedName>
</protein>
<keyword evidence="2" id="KW-1185">Reference proteome</keyword>
<dbReference type="EMBL" id="JAVSOO010000001">
    <property type="protein sequence ID" value="MDT4285518.1"/>
    <property type="molecule type" value="Genomic_DNA"/>
</dbReference>
<evidence type="ECO:0000313" key="1">
    <source>
        <dbReference type="EMBL" id="MDT4285518.1"/>
    </source>
</evidence>